<dbReference type="Pfam" id="PF14299">
    <property type="entry name" value="PP2"/>
    <property type="match status" value="1"/>
</dbReference>
<dbReference type="GO" id="GO:0005524">
    <property type="term" value="F:ATP binding"/>
    <property type="evidence" value="ECO:0007669"/>
    <property type="project" value="UniProtKB-KW"/>
</dbReference>
<keyword evidence="4" id="KW-0067">ATP-binding</keyword>
<dbReference type="InterPro" id="IPR042197">
    <property type="entry name" value="Apaf_helical"/>
</dbReference>
<comment type="caution">
    <text evidence="6">The sequence shown here is derived from an EMBL/GenBank/DDBJ whole genome shotgun (WGS) entry which is preliminary data.</text>
</comment>
<dbReference type="Gene3D" id="3.80.10.10">
    <property type="entry name" value="Ribonuclease Inhibitor"/>
    <property type="match status" value="3"/>
</dbReference>
<dbReference type="InterPro" id="IPR057135">
    <property type="entry name" value="At4g27190-like_LRR"/>
</dbReference>
<dbReference type="SUPFAM" id="SSF52058">
    <property type="entry name" value="L domain-like"/>
    <property type="match status" value="2"/>
</dbReference>
<gene>
    <name evidence="6" type="ORF">SLEP1_g56834</name>
</gene>
<dbReference type="SUPFAM" id="SSF52540">
    <property type="entry name" value="P-loop containing nucleoside triphosphate hydrolases"/>
    <property type="match status" value="1"/>
</dbReference>
<keyword evidence="7" id="KW-1185">Reference proteome</keyword>
<reference evidence="6 7" key="1">
    <citation type="journal article" date="2021" name="Commun. Biol.">
        <title>The genome of Shorea leprosula (Dipterocarpaceae) highlights the ecological relevance of drought in aseasonal tropical rainforests.</title>
        <authorList>
            <person name="Ng K.K.S."/>
            <person name="Kobayashi M.J."/>
            <person name="Fawcett J.A."/>
            <person name="Hatakeyama M."/>
            <person name="Paape T."/>
            <person name="Ng C.H."/>
            <person name="Ang C.C."/>
            <person name="Tnah L.H."/>
            <person name="Lee C.T."/>
            <person name="Nishiyama T."/>
            <person name="Sese J."/>
            <person name="O'Brien M.J."/>
            <person name="Copetti D."/>
            <person name="Mohd Noor M.I."/>
            <person name="Ong R.C."/>
            <person name="Putra M."/>
            <person name="Sireger I.Z."/>
            <person name="Indrioko S."/>
            <person name="Kosugi Y."/>
            <person name="Izuno A."/>
            <person name="Isagi Y."/>
            <person name="Lee S.L."/>
            <person name="Shimizu K.K."/>
        </authorList>
    </citation>
    <scope>NUCLEOTIDE SEQUENCE [LARGE SCALE GENOMIC DNA]</scope>
    <source>
        <strain evidence="6">214</strain>
    </source>
</reference>
<evidence type="ECO:0000256" key="2">
    <source>
        <dbReference type="ARBA" id="ARBA00022741"/>
    </source>
</evidence>
<keyword evidence="2" id="KW-0547">Nucleotide-binding</keyword>
<organism evidence="6 7">
    <name type="scientific">Rubroshorea leprosula</name>
    <dbReference type="NCBI Taxonomy" id="152421"/>
    <lineage>
        <taxon>Eukaryota</taxon>
        <taxon>Viridiplantae</taxon>
        <taxon>Streptophyta</taxon>
        <taxon>Embryophyta</taxon>
        <taxon>Tracheophyta</taxon>
        <taxon>Spermatophyta</taxon>
        <taxon>Magnoliopsida</taxon>
        <taxon>eudicotyledons</taxon>
        <taxon>Gunneridae</taxon>
        <taxon>Pentapetalae</taxon>
        <taxon>rosids</taxon>
        <taxon>malvids</taxon>
        <taxon>Malvales</taxon>
        <taxon>Dipterocarpaceae</taxon>
        <taxon>Rubroshorea</taxon>
    </lineage>
</organism>
<comment type="similarity">
    <text evidence="1">Belongs to the disease resistance NB-LRR family.</text>
</comment>
<dbReference type="Gene3D" id="3.40.50.300">
    <property type="entry name" value="P-loop containing nucleotide triphosphate hydrolases"/>
    <property type="match status" value="1"/>
</dbReference>
<dbReference type="PANTHER" id="PTHR33463">
    <property type="entry name" value="NB-ARC DOMAIN-CONTAINING PROTEIN-RELATED"/>
    <property type="match status" value="1"/>
</dbReference>
<dbReference type="InterPro" id="IPR027417">
    <property type="entry name" value="P-loop_NTPase"/>
</dbReference>
<dbReference type="Pfam" id="PF23247">
    <property type="entry name" value="LRR_RPS2"/>
    <property type="match status" value="5"/>
</dbReference>
<dbReference type="PANTHER" id="PTHR33463:SF198">
    <property type="entry name" value="RPP4C3"/>
    <property type="match status" value="1"/>
</dbReference>
<keyword evidence="3" id="KW-0611">Plant defense</keyword>
<evidence type="ECO:0000256" key="3">
    <source>
        <dbReference type="ARBA" id="ARBA00022821"/>
    </source>
</evidence>
<evidence type="ECO:0000313" key="7">
    <source>
        <dbReference type="Proteomes" id="UP001054252"/>
    </source>
</evidence>
<dbReference type="GO" id="GO:0043531">
    <property type="term" value="F:ADP binding"/>
    <property type="evidence" value="ECO:0007669"/>
    <property type="project" value="InterPro"/>
</dbReference>
<dbReference type="InterPro" id="IPR050905">
    <property type="entry name" value="Plant_NBS-LRR"/>
</dbReference>
<dbReference type="InterPro" id="IPR002182">
    <property type="entry name" value="NB-ARC"/>
</dbReference>
<dbReference type="GO" id="GO:0006952">
    <property type="term" value="P:defense response"/>
    <property type="evidence" value="ECO:0007669"/>
    <property type="project" value="UniProtKB-KW"/>
</dbReference>
<dbReference type="Gene3D" id="1.10.8.430">
    <property type="entry name" value="Helical domain of apoptotic protease-activating factors"/>
    <property type="match status" value="1"/>
</dbReference>
<accession>A0AAV5MJX2</accession>
<proteinExistence type="inferred from homology"/>
<name>A0AAV5MJX2_9ROSI</name>
<feature type="domain" description="AAA+ ATPase" evidence="5">
    <location>
        <begin position="100"/>
        <end position="238"/>
    </location>
</feature>
<dbReference type="InterPro" id="IPR032675">
    <property type="entry name" value="LRR_dom_sf"/>
</dbReference>
<dbReference type="PRINTS" id="PR00364">
    <property type="entry name" value="DISEASERSIST"/>
</dbReference>
<evidence type="ECO:0000259" key="5">
    <source>
        <dbReference type="SMART" id="SM00382"/>
    </source>
</evidence>
<dbReference type="Pfam" id="PF00931">
    <property type="entry name" value="NB-ARC"/>
    <property type="match status" value="1"/>
</dbReference>
<evidence type="ECO:0000256" key="4">
    <source>
        <dbReference type="ARBA" id="ARBA00022840"/>
    </source>
</evidence>
<sequence>MKDLNDWLRKAKNFINGSAKKLIGPAVGERHVKHKYSFKLCPNFNSPWNCEDIGVLVQEARRLLEDVSRGDQHGAVNRFEYFEWTKNVLDGILEAVQCRSINTISVYGESGTGKTMLVRAVKRIAEEQKLFDAVVMASVKQNPRIQDEIARDLGVSNELTYQEASNRRKERKLTEKRVLLILDDIWEPEIYRKLHEKLPLEDENENRLLSYKILLTTARDSSVLFDLSEIQFEIKPLKEEEAWRLFEKIATYQTESRSLPFYAREICKKCYGLPIAIATLAMALKSGRLKRKTILQKLQSHPSLHSAFYRSYDCLKSSELQQTFLLCSLMGHNAAIQDLLKYTIGFDLFPGVDSVEKARDALLNSMTKLRYFSLLLDNGGNMHFDMHDLLMIFAKSIAFEEVGLNYWEEMKSIKWVHLSDTSEIPTDQLNCPQLTFFHLSKEDPSKQIPLDLFTGTKGLKVLGLTKTCSMPQSISLPYNLLTLRLDQSVLRDADMGAIIRKLIFLQVLSLVGCDLEELPREIRELPNLKLLDLSDCTKVKVIPPDVLSGLPTLEELYMRNSFDQWAEGVKEQEKKVARLSELEQLLNLTALEVRINICNIQMIEGDLFSENLARYKIFVGDMWHSWDSSYGSSKIVKLKLDANISSEHSVKKLLKKTQELHLQGLSGVNNVVNELDEEGFQELKYLFIQDAQNVQHIINSMKHDAQNVDQDSINLMNPAFPVLEVLVLHNLEQMEKICHGLVKESSFSKLRMITVESCNKLKNLFSSSIAKRNFFQLQEIRVTKCSNLEEIVDDDEQGGEKDILKELCFLRLEDLPKLIAFNCSCKRMTLFQEQVASFSAGKLMKLIIKGCDNLKCVFSSSMARGLNILKHLEIRKCRSMKEVIFTDNNVEEKMIFPQLNILQIEDLEGLVNFYSGNCIELKSLKKLQVLNCPKLEGFIANTQTLFNEQVEFPMLEFLRLSSINIKEIWHILSKQIASVENLKNLFVEGCGNLEYLLTSSIVKSFKQLMVLKISDCKMMEGIIKEEERMCKISFPELDTLELEDLPKLTRFYLGNSNATISECLPAASIEDAENTSMPSLFHEKVGFPKLKILSLSSIDIQLIWQISIPKISLEKLCVKDCGNLKYLLLSSMVKSFEQLIVLKICDCKMMEQVIVSNELVEEEMMCESFFSKLDTLELEHLPKLARLCHGNYSQFIFANLRRFTISKCAVLKTLIGDNAVSTENVENTSTPSLFDEKVEFPRLEQVIIKFMGSWSKIWDNKHDVNSCCQLNSLTVDSCEKLLNIFPFSMLERVRQKLDTLEIQNCDSLEEIFGASQPQAQTTTQPTNLVDIAERINTRMLSPKTRYKAYLVFKLADKTYGFRNTPIEAAVLLGGAEVSKREVYVQAESGIVGNGDQYPKERGDNWFEVELSEIDFTKERGGDLEIQLVREAYEHKRGVIIQGMEIRPN</sequence>
<protein>
    <recommendedName>
        <fullName evidence="5">AAA+ ATPase domain-containing protein</fullName>
    </recommendedName>
</protein>
<evidence type="ECO:0000313" key="6">
    <source>
        <dbReference type="EMBL" id="GKV50120.1"/>
    </source>
</evidence>
<dbReference type="Proteomes" id="UP001054252">
    <property type="component" value="Unassembled WGS sequence"/>
</dbReference>
<dbReference type="CDD" id="cd00009">
    <property type="entry name" value="AAA"/>
    <property type="match status" value="1"/>
</dbReference>
<dbReference type="EMBL" id="BPVZ01000341">
    <property type="protein sequence ID" value="GKV50120.1"/>
    <property type="molecule type" value="Genomic_DNA"/>
</dbReference>
<evidence type="ECO:0000256" key="1">
    <source>
        <dbReference type="ARBA" id="ARBA00008894"/>
    </source>
</evidence>
<dbReference type="InterPro" id="IPR003593">
    <property type="entry name" value="AAA+_ATPase"/>
</dbReference>
<dbReference type="SMART" id="SM00382">
    <property type="entry name" value="AAA"/>
    <property type="match status" value="1"/>
</dbReference>
<dbReference type="InterPro" id="IPR025886">
    <property type="entry name" value="PP2-like"/>
</dbReference>